<feature type="transmembrane region" description="Helical" evidence="6">
    <location>
        <begin position="364"/>
        <end position="385"/>
    </location>
</feature>
<sequence>MTDKQKKSALGIMVLAILFVSVNLRPAISSIGPLLDTIREELSLTSSEVSLLTSVPVFCMGLFAPLAVVFNKKLGLKKSIAVLLTAIGAFTLLRGFLPTYPVLLASAFFIGLSIAIISPLLSAMIKRNFPTRTASLIGVYSFGMGLGATLAAGLTGVFYSFAGWPTALASWGLLSIAAIILWLRVKEPAAEVAEIPMEGAAVVSPWKNRRAWYMLLFFGFQSALFFSIITWLAPIAIEKGMSILVAGAVLTVMSTVQIACNLSIPLLLEKWPSRHLWIMVSLGFGAAGVLLLMFGSTALIWPAAVFIGITLGGLFPLALMMPLDENSSPDDVNSWTAMIQSGGYIISALTPFAIGLFYDRFQNHMISLSLFLGFIAILMVFAFLLKEKPATE</sequence>
<evidence type="ECO:0000256" key="6">
    <source>
        <dbReference type="SAM" id="Phobius"/>
    </source>
</evidence>
<dbReference type="RefSeq" id="WP_117312316.1">
    <property type="nucleotide sequence ID" value="NZ_JBHRUJ010000016.1"/>
</dbReference>
<protein>
    <submittedName>
        <fullName evidence="8">CynX/NimT family MFS transporter</fullName>
    </submittedName>
</protein>
<evidence type="ECO:0000256" key="2">
    <source>
        <dbReference type="ARBA" id="ARBA00022448"/>
    </source>
</evidence>
<dbReference type="Proteomes" id="UP001595625">
    <property type="component" value="Unassembled WGS sequence"/>
</dbReference>
<evidence type="ECO:0000256" key="1">
    <source>
        <dbReference type="ARBA" id="ARBA00004651"/>
    </source>
</evidence>
<dbReference type="EMBL" id="JBHRUJ010000016">
    <property type="protein sequence ID" value="MFC3211519.1"/>
    <property type="molecule type" value="Genomic_DNA"/>
</dbReference>
<feature type="transmembrane region" description="Helical" evidence="6">
    <location>
        <begin position="168"/>
        <end position="185"/>
    </location>
</feature>
<feature type="transmembrane region" description="Helical" evidence="6">
    <location>
        <begin position="103"/>
        <end position="125"/>
    </location>
</feature>
<dbReference type="InterPro" id="IPR020846">
    <property type="entry name" value="MFS_dom"/>
</dbReference>
<dbReference type="PANTHER" id="PTHR23523">
    <property type="match status" value="1"/>
</dbReference>
<feature type="domain" description="Major facilitator superfamily (MFS) profile" evidence="7">
    <location>
        <begin position="9"/>
        <end position="390"/>
    </location>
</feature>
<keyword evidence="3 6" id="KW-0812">Transmembrane</keyword>
<feature type="transmembrane region" description="Helical" evidence="6">
    <location>
        <begin position="335"/>
        <end position="358"/>
    </location>
</feature>
<organism evidence="8 9">
    <name type="scientific">Planomicrobium okeanokoites</name>
    <name type="common">Planococcus okeanokoites</name>
    <name type="synonym">Flavobacterium okeanokoites</name>
    <dbReference type="NCBI Taxonomy" id="244"/>
    <lineage>
        <taxon>Bacteria</taxon>
        <taxon>Bacillati</taxon>
        <taxon>Bacillota</taxon>
        <taxon>Bacilli</taxon>
        <taxon>Bacillales</taxon>
        <taxon>Caryophanaceae</taxon>
        <taxon>Planomicrobium</taxon>
    </lineage>
</organism>
<evidence type="ECO:0000256" key="3">
    <source>
        <dbReference type="ARBA" id="ARBA00022692"/>
    </source>
</evidence>
<evidence type="ECO:0000259" key="7">
    <source>
        <dbReference type="PROSITE" id="PS50850"/>
    </source>
</evidence>
<name>A0ABV7KQP2_PLAOK</name>
<evidence type="ECO:0000256" key="5">
    <source>
        <dbReference type="ARBA" id="ARBA00023136"/>
    </source>
</evidence>
<evidence type="ECO:0000256" key="4">
    <source>
        <dbReference type="ARBA" id="ARBA00022989"/>
    </source>
</evidence>
<accession>A0ABV7KQP2</accession>
<dbReference type="InterPro" id="IPR036259">
    <property type="entry name" value="MFS_trans_sf"/>
</dbReference>
<dbReference type="InterPro" id="IPR011701">
    <property type="entry name" value="MFS"/>
</dbReference>
<feature type="transmembrane region" description="Helical" evidence="6">
    <location>
        <begin position="212"/>
        <end position="237"/>
    </location>
</feature>
<feature type="transmembrane region" description="Helical" evidence="6">
    <location>
        <begin position="276"/>
        <end position="294"/>
    </location>
</feature>
<feature type="transmembrane region" description="Helical" evidence="6">
    <location>
        <begin position="300"/>
        <end position="323"/>
    </location>
</feature>
<keyword evidence="2" id="KW-0813">Transport</keyword>
<dbReference type="PANTHER" id="PTHR23523:SF2">
    <property type="entry name" value="2-NITROIMIDAZOLE TRANSPORTER"/>
    <property type="match status" value="1"/>
</dbReference>
<keyword evidence="9" id="KW-1185">Reference proteome</keyword>
<keyword evidence="5 6" id="KW-0472">Membrane</keyword>
<proteinExistence type="predicted"/>
<keyword evidence="4 6" id="KW-1133">Transmembrane helix</keyword>
<dbReference type="Gene3D" id="1.20.1250.20">
    <property type="entry name" value="MFS general substrate transporter like domains"/>
    <property type="match status" value="2"/>
</dbReference>
<comment type="caution">
    <text evidence="8">The sequence shown here is derived from an EMBL/GenBank/DDBJ whole genome shotgun (WGS) entry which is preliminary data.</text>
</comment>
<comment type="subcellular location">
    <subcellularLocation>
        <location evidence="1">Cell membrane</location>
        <topology evidence="1">Multi-pass membrane protein</topology>
    </subcellularLocation>
</comment>
<evidence type="ECO:0000313" key="8">
    <source>
        <dbReference type="EMBL" id="MFC3211519.1"/>
    </source>
</evidence>
<evidence type="ECO:0000313" key="9">
    <source>
        <dbReference type="Proteomes" id="UP001595625"/>
    </source>
</evidence>
<dbReference type="PROSITE" id="PS50850">
    <property type="entry name" value="MFS"/>
    <property type="match status" value="1"/>
</dbReference>
<feature type="transmembrane region" description="Helical" evidence="6">
    <location>
        <begin position="137"/>
        <end position="162"/>
    </location>
</feature>
<gene>
    <name evidence="8" type="ORF">ACFOEJ_10580</name>
</gene>
<dbReference type="Pfam" id="PF07690">
    <property type="entry name" value="MFS_1"/>
    <property type="match status" value="1"/>
</dbReference>
<feature type="transmembrane region" description="Helical" evidence="6">
    <location>
        <begin position="79"/>
        <end position="97"/>
    </location>
</feature>
<reference evidence="9" key="1">
    <citation type="journal article" date="2019" name="Int. J. Syst. Evol. Microbiol.">
        <title>The Global Catalogue of Microorganisms (GCM) 10K type strain sequencing project: providing services to taxonomists for standard genome sequencing and annotation.</title>
        <authorList>
            <consortium name="The Broad Institute Genomics Platform"/>
            <consortium name="The Broad Institute Genome Sequencing Center for Infectious Disease"/>
            <person name="Wu L."/>
            <person name="Ma J."/>
        </authorList>
    </citation>
    <scope>NUCLEOTIDE SEQUENCE [LARGE SCALE GENOMIC DNA]</scope>
    <source>
        <strain evidence="9">CCM 320</strain>
    </source>
</reference>
<dbReference type="SUPFAM" id="SSF103473">
    <property type="entry name" value="MFS general substrate transporter"/>
    <property type="match status" value="1"/>
</dbReference>
<feature type="transmembrane region" description="Helical" evidence="6">
    <location>
        <begin position="51"/>
        <end position="70"/>
    </location>
</feature>
<dbReference type="InterPro" id="IPR052524">
    <property type="entry name" value="MFS_Cyanate_Porter"/>
</dbReference>